<dbReference type="Proteomes" id="UP000002019">
    <property type="component" value="Chromosome"/>
</dbReference>
<evidence type="ECO:0000313" key="2">
    <source>
        <dbReference type="EMBL" id="CAO80137.1"/>
    </source>
</evidence>
<dbReference type="HOGENOM" id="CLU_1746411_0_0_0"/>
<keyword evidence="3" id="KW-1185">Reference proteome</keyword>
<accession>B0VF85</accession>
<dbReference type="AlphaFoldDB" id="B0VF85"/>
<feature type="compositionally biased region" description="Basic and acidic residues" evidence="1">
    <location>
        <begin position="129"/>
        <end position="140"/>
    </location>
</feature>
<reference evidence="2 3" key="1">
    <citation type="journal article" date="2008" name="J. Bacteriol.">
        <title>'Candidatus Cloacamonas acidaminovorans': genome sequence reconstruction provides a first glimpse of a new bacterial division.</title>
        <authorList>
            <person name="Pelletier E."/>
            <person name="Kreimeyer A."/>
            <person name="Bocs S."/>
            <person name="Rouy Z."/>
            <person name="Gyapay G."/>
            <person name="Chouari R."/>
            <person name="Riviere D."/>
            <person name="Ganesan A."/>
            <person name="Daegelen P."/>
            <person name="Sghir A."/>
            <person name="Cohen G.N."/>
            <person name="Medigue C."/>
            <person name="Weissenbach J."/>
            <person name="Le Paslier D."/>
        </authorList>
    </citation>
    <scope>NUCLEOTIDE SEQUENCE [LARGE SCALE GENOMIC DNA]</scope>
    <source>
        <strain evidence="3">Evry</strain>
    </source>
</reference>
<protein>
    <submittedName>
        <fullName evidence="2">Uncharacterized protein</fullName>
    </submittedName>
</protein>
<name>B0VF85_CLOAI</name>
<evidence type="ECO:0000256" key="1">
    <source>
        <dbReference type="SAM" id="MobiDB-lite"/>
    </source>
</evidence>
<dbReference type="STRING" id="459349.CLOAM0229"/>
<gene>
    <name evidence="2" type="ordered locus">CLOAM0229</name>
</gene>
<evidence type="ECO:0000313" key="3">
    <source>
        <dbReference type="Proteomes" id="UP000002019"/>
    </source>
</evidence>
<dbReference type="RefSeq" id="WP_015423998.1">
    <property type="nucleotide sequence ID" value="NC_020449.1"/>
</dbReference>
<dbReference type="KEGG" id="caci:CLOAM0229"/>
<feature type="region of interest" description="Disordered" evidence="1">
    <location>
        <begin position="129"/>
        <end position="149"/>
    </location>
</feature>
<proteinExistence type="predicted"/>
<organism evidence="2 3">
    <name type="scientific">Cloacimonas acidaminovorans (strain Evry)</name>
    <dbReference type="NCBI Taxonomy" id="459349"/>
    <lineage>
        <taxon>Bacteria</taxon>
        <taxon>Pseudomonadati</taxon>
        <taxon>Candidatus Cloacimonadota</taxon>
        <taxon>Candidatus Cloacimonadia</taxon>
        <taxon>Candidatus Cloacimonadales</taxon>
        <taxon>Candidatus Cloacimonadaceae</taxon>
        <taxon>Candidatus Cloacimonas</taxon>
    </lineage>
</organism>
<sequence length="149" mass="17870">MTQEQRERKLRQEIHGLRVKKFHWPLEAFKFIIKGLGYGESLRALPEDRLIELKALLLKYRKHGRPQIFTFDRQGKYMFYLMKTAGWTESQLRAFTIQHYSKSHWNLLNQKERRAVIAMLQNYIKQNEKKTKNTTKKEISNGHPQNPQG</sequence>
<dbReference type="EMBL" id="CU466930">
    <property type="protein sequence ID" value="CAO80137.1"/>
    <property type="molecule type" value="Genomic_DNA"/>
</dbReference>